<dbReference type="InterPro" id="IPR016130">
    <property type="entry name" value="Tyr_Pase_AS"/>
</dbReference>
<organism evidence="3 4">
    <name type="scientific">Piedraia hortae CBS 480.64</name>
    <dbReference type="NCBI Taxonomy" id="1314780"/>
    <lineage>
        <taxon>Eukaryota</taxon>
        <taxon>Fungi</taxon>
        <taxon>Dikarya</taxon>
        <taxon>Ascomycota</taxon>
        <taxon>Pezizomycotina</taxon>
        <taxon>Dothideomycetes</taxon>
        <taxon>Dothideomycetidae</taxon>
        <taxon>Capnodiales</taxon>
        <taxon>Piedraiaceae</taxon>
        <taxon>Piedraia</taxon>
    </lineage>
</organism>
<feature type="region of interest" description="Disordered" evidence="1">
    <location>
        <begin position="72"/>
        <end position="143"/>
    </location>
</feature>
<protein>
    <recommendedName>
        <fullName evidence="2">Tyrosine specific protein phosphatases domain-containing protein</fullName>
    </recommendedName>
</protein>
<dbReference type="OrthoDB" id="9988524at2759"/>
<dbReference type="SUPFAM" id="SSF52799">
    <property type="entry name" value="(Phosphotyrosine protein) phosphatases II"/>
    <property type="match status" value="1"/>
</dbReference>
<reference evidence="3" key="1">
    <citation type="journal article" date="2020" name="Stud. Mycol.">
        <title>101 Dothideomycetes genomes: a test case for predicting lifestyles and emergence of pathogens.</title>
        <authorList>
            <person name="Haridas S."/>
            <person name="Albert R."/>
            <person name="Binder M."/>
            <person name="Bloem J."/>
            <person name="Labutti K."/>
            <person name="Salamov A."/>
            <person name="Andreopoulos B."/>
            <person name="Baker S."/>
            <person name="Barry K."/>
            <person name="Bills G."/>
            <person name="Bluhm B."/>
            <person name="Cannon C."/>
            <person name="Castanera R."/>
            <person name="Culley D."/>
            <person name="Daum C."/>
            <person name="Ezra D."/>
            <person name="Gonzalez J."/>
            <person name="Henrissat B."/>
            <person name="Kuo A."/>
            <person name="Liang C."/>
            <person name="Lipzen A."/>
            <person name="Lutzoni F."/>
            <person name="Magnuson J."/>
            <person name="Mondo S."/>
            <person name="Nolan M."/>
            <person name="Ohm R."/>
            <person name="Pangilinan J."/>
            <person name="Park H.-J."/>
            <person name="Ramirez L."/>
            <person name="Alfaro M."/>
            <person name="Sun H."/>
            <person name="Tritt A."/>
            <person name="Yoshinaga Y."/>
            <person name="Zwiers L.-H."/>
            <person name="Turgeon B."/>
            <person name="Goodwin S."/>
            <person name="Spatafora J."/>
            <person name="Crous P."/>
            <person name="Grigoriev I."/>
        </authorList>
    </citation>
    <scope>NUCLEOTIDE SEQUENCE</scope>
    <source>
        <strain evidence="3">CBS 480.64</strain>
    </source>
</reference>
<dbReference type="EMBL" id="MU006041">
    <property type="protein sequence ID" value="KAF2857484.1"/>
    <property type="molecule type" value="Genomic_DNA"/>
</dbReference>
<sequence length="333" mass="36462">MSKINFDRILNFRDVGATINSLPAQSDSTTTRPVLKQGILFRSARPDAATPHDISLLRDTLGIKTIIDLRTPTEHAEAEKSNAPTPGVVPDARPDAVPEVDTTPLAGENNTSSKSHDHDDDDDRHHHHHHHHKPNQPPTPLTAITHRINLNGPAYTRRLLSHLPFPQKAKLAFLYVTGSPKPAISILGSQVMTPRGLGGLAIDTLLSSTKEIRHLFSLFSEERNWPVLVHCSQGKDRTGLVVLLLLRLVGVGVGDVGRDYASSEDGLVSEREEKVVELRDMGLPEGFADCEPGWEGRVCGFLDEKEGGVEAYLVRRCGVSEGELNRVKGRLVA</sequence>
<dbReference type="Gene3D" id="3.90.190.10">
    <property type="entry name" value="Protein tyrosine phosphatase superfamily"/>
    <property type="match status" value="1"/>
</dbReference>
<dbReference type="PROSITE" id="PS00383">
    <property type="entry name" value="TYR_PHOSPHATASE_1"/>
    <property type="match status" value="1"/>
</dbReference>
<evidence type="ECO:0000259" key="2">
    <source>
        <dbReference type="PROSITE" id="PS50056"/>
    </source>
</evidence>
<feature type="compositionally biased region" description="Basic residues" evidence="1">
    <location>
        <begin position="125"/>
        <end position="134"/>
    </location>
</feature>
<dbReference type="PROSITE" id="PS50056">
    <property type="entry name" value="TYR_PHOSPHATASE_2"/>
    <property type="match status" value="1"/>
</dbReference>
<dbReference type="InterPro" id="IPR026893">
    <property type="entry name" value="Tyr/Ser_Pase_IphP-type"/>
</dbReference>
<name>A0A6A7BQI6_9PEZI</name>
<feature type="domain" description="Tyrosine specific protein phosphatases" evidence="2">
    <location>
        <begin position="203"/>
        <end position="275"/>
    </location>
</feature>
<accession>A0A6A7BQI6</accession>
<gene>
    <name evidence="3" type="ORF">K470DRAFT_260778</name>
</gene>
<dbReference type="InterPro" id="IPR029021">
    <property type="entry name" value="Prot-tyrosine_phosphatase-like"/>
</dbReference>
<evidence type="ECO:0000313" key="3">
    <source>
        <dbReference type="EMBL" id="KAF2857484.1"/>
    </source>
</evidence>
<dbReference type="PANTHER" id="PTHR31126">
    <property type="entry name" value="TYROSINE-PROTEIN PHOSPHATASE"/>
    <property type="match status" value="1"/>
</dbReference>
<proteinExistence type="predicted"/>
<dbReference type="GO" id="GO:0004721">
    <property type="term" value="F:phosphoprotein phosphatase activity"/>
    <property type="evidence" value="ECO:0007669"/>
    <property type="project" value="InterPro"/>
</dbReference>
<evidence type="ECO:0000256" key="1">
    <source>
        <dbReference type="SAM" id="MobiDB-lite"/>
    </source>
</evidence>
<dbReference type="Pfam" id="PF13350">
    <property type="entry name" value="Y_phosphatase3"/>
    <property type="match status" value="2"/>
</dbReference>
<dbReference type="Proteomes" id="UP000799421">
    <property type="component" value="Unassembled WGS sequence"/>
</dbReference>
<dbReference type="InterPro" id="IPR000387">
    <property type="entry name" value="Tyr_Pase_dom"/>
</dbReference>
<dbReference type="AlphaFoldDB" id="A0A6A7BQI6"/>
<dbReference type="PANTHER" id="PTHR31126:SF1">
    <property type="entry name" value="TYROSINE SPECIFIC PROTEIN PHOSPHATASES DOMAIN-CONTAINING PROTEIN"/>
    <property type="match status" value="1"/>
</dbReference>
<evidence type="ECO:0000313" key="4">
    <source>
        <dbReference type="Proteomes" id="UP000799421"/>
    </source>
</evidence>
<keyword evidence="4" id="KW-1185">Reference proteome</keyword>